<sequence>MARGLASAPAGRHRTLPIVRPPESERALMSHVNTGGPGTPSAGATGPSDTPPSPRGALDRFFELSARGTTVPRELRGGVTTFFAMAYIIVLNPLILGGAKDVTGATLSIPQLTSMTALSAAIATVIMGLVGNAPLALAAGLGINAVVAFQAAPVMTWEQAMGLVVLEGVIIVLLAVTGVREAIMNAIPLALKHAIAVGIGAFIALVGLVDAKFVSSQAGSPPLSLGTGGRLTGWPAVVFAFALLVMIVLYVRKVPGAILIGIVAATVLAVIIEAAADVPKDAWGLVVPTVPDRLFAAPDFSLFGRIDVFGGFGRAGFVTALVVLFTLVLSGFFDAMGTILGISDEAGLVTERGEVPRLGRILSVDGLSAALGGVTSSSANTVYVESAAGVGEGARTGLANLATGALFAVTLFLTPLAATVPSQAAAPALVLVGALMMTQVAKLDWDDLDVAIPAFLTIVFMPFTFSITNGVGAGIVAYTVVKAARGRWREAGWLLPVISVVFLLYFGLDVVERLLGVK</sequence>
<accession>A0A9W6PU05</accession>
<feature type="transmembrane region" description="Helical" evidence="8">
    <location>
        <begin position="160"/>
        <end position="179"/>
    </location>
</feature>
<dbReference type="Proteomes" id="UP001165124">
    <property type="component" value="Unassembled WGS sequence"/>
</dbReference>
<keyword evidence="5 8" id="KW-1133">Transmembrane helix</keyword>
<evidence type="ECO:0000256" key="8">
    <source>
        <dbReference type="SAM" id="Phobius"/>
    </source>
</evidence>
<proteinExistence type="inferred from homology"/>
<comment type="similarity">
    <text evidence="2">Belongs to the nucleobase:cation symporter-2 (NCS2) (TC 2.A.40) family. Azg-like subfamily.</text>
</comment>
<feature type="transmembrane region" description="Helical" evidence="8">
    <location>
        <begin position="398"/>
        <end position="418"/>
    </location>
</feature>
<feature type="transmembrane region" description="Helical" evidence="8">
    <location>
        <begin position="312"/>
        <end position="333"/>
    </location>
</feature>
<protein>
    <submittedName>
        <fullName evidence="9">MFS transporter</fullName>
    </submittedName>
</protein>
<feature type="transmembrane region" description="Helical" evidence="8">
    <location>
        <begin position="455"/>
        <end position="481"/>
    </location>
</feature>
<comment type="caution">
    <text evidence="9">The sequence shown here is derived from an EMBL/GenBank/DDBJ whole genome shotgun (WGS) entry which is preliminary data.</text>
</comment>
<dbReference type="InterPro" id="IPR045018">
    <property type="entry name" value="Azg-like"/>
</dbReference>
<evidence type="ECO:0000256" key="4">
    <source>
        <dbReference type="ARBA" id="ARBA00022692"/>
    </source>
</evidence>
<feature type="compositionally biased region" description="Low complexity" evidence="7">
    <location>
        <begin position="39"/>
        <end position="48"/>
    </location>
</feature>
<evidence type="ECO:0000256" key="6">
    <source>
        <dbReference type="ARBA" id="ARBA00023136"/>
    </source>
</evidence>
<evidence type="ECO:0000256" key="1">
    <source>
        <dbReference type="ARBA" id="ARBA00004127"/>
    </source>
</evidence>
<keyword evidence="3" id="KW-0813">Transport</keyword>
<dbReference type="GO" id="GO:0005345">
    <property type="term" value="F:purine nucleobase transmembrane transporter activity"/>
    <property type="evidence" value="ECO:0007669"/>
    <property type="project" value="TreeGrafter"/>
</dbReference>
<organism evidence="9 10">
    <name type="scientific">Actinomadura rubrobrunea</name>
    <dbReference type="NCBI Taxonomy" id="115335"/>
    <lineage>
        <taxon>Bacteria</taxon>
        <taxon>Bacillati</taxon>
        <taxon>Actinomycetota</taxon>
        <taxon>Actinomycetes</taxon>
        <taxon>Streptosporangiales</taxon>
        <taxon>Thermomonosporaceae</taxon>
        <taxon>Actinomadura</taxon>
    </lineage>
</organism>
<evidence type="ECO:0000313" key="10">
    <source>
        <dbReference type="Proteomes" id="UP001165124"/>
    </source>
</evidence>
<keyword evidence="10" id="KW-1185">Reference proteome</keyword>
<dbReference type="Pfam" id="PF00860">
    <property type="entry name" value="Xan_ur_permease"/>
    <property type="match status" value="1"/>
</dbReference>
<dbReference type="PANTHER" id="PTHR43337">
    <property type="entry name" value="XANTHINE/URACIL PERMEASE C887.17-RELATED"/>
    <property type="match status" value="1"/>
</dbReference>
<dbReference type="GO" id="GO:0012505">
    <property type="term" value="C:endomembrane system"/>
    <property type="evidence" value="ECO:0007669"/>
    <property type="project" value="UniProtKB-SubCell"/>
</dbReference>
<evidence type="ECO:0000256" key="7">
    <source>
        <dbReference type="SAM" id="MobiDB-lite"/>
    </source>
</evidence>
<feature type="transmembrane region" description="Helical" evidence="8">
    <location>
        <begin position="231"/>
        <end position="251"/>
    </location>
</feature>
<gene>
    <name evidence="9" type="primary">pbuG</name>
    <name evidence="9" type="ORF">Arub01_11920</name>
</gene>
<dbReference type="GO" id="GO:0005886">
    <property type="term" value="C:plasma membrane"/>
    <property type="evidence" value="ECO:0007669"/>
    <property type="project" value="TreeGrafter"/>
</dbReference>
<feature type="transmembrane region" description="Helical" evidence="8">
    <location>
        <begin position="191"/>
        <end position="211"/>
    </location>
</feature>
<comment type="subcellular location">
    <subcellularLocation>
        <location evidence="1">Endomembrane system</location>
        <topology evidence="1">Multi-pass membrane protein</topology>
    </subcellularLocation>
</comment>
<feature type="transmembrane region" description="Helical" evidence="8">
    <location>
        <begin position="108"/>
        <end position="130"/>
    </location>
</feature>
<feature type="transmembrane region" description="Helical" evidence="8">
    <location>
        <begin position="77"/>
        <end position="96"/>
    </location>
</feature>
<evidence type="ECO:0000313" key="9">
    <source>
        <dbReference type="EMBL" id="GLW62948.1"/>
    </source>
</evidence>
<evidence type="ECO:0000256" key="5">
    <source>
        <dbReference type="ARBA" id="ARBA00022989"/>
    </source>
</evidence>
<keyword evidence="4 8" id="KW-0812">Transmembrane</keyword>
<dbReference type="AlphaFoldDB" id="A0A9W6PU05"/>
<reference evidence="9" key="1">
    <citation type="submission" date="2023-02" db="EMBL/GenBank/DDBJ databases">
        <title>Actinomadura rubrobrunea NBRC 14622.</title>
        <authorList>
            <person name="Ichikawa N."/>
            <person name="Sato H."/>
            <person name="Tonouchi N."/>
        </authorList>
    </citation>
    <scope>NUCLEOTIDE SEQUENCE</scope>
    <source>
        <strain evidence="9">NBRC 14622</strain>
    </source>
</reference>
<feature type="region of interest" description="Disordered" evidence="7">
    <location>
        <begin position="1"/>
        <end position="57"/>
    </location>
</feature>
<name>A0A9W6PU05_9ACTN</name>
<evidence type="ECO:0000256" key="3">
    <source>
        <dbReference type="ARBA" id="ARBA00022448"/>
    </source>
</evidence>
<dbReference type="InterPro" id="IPR006043">
    <property type="entry name" value="NCS2"/>
</dbReference>
<dbReference type="EMBL" id="BSRZ01000002">
    <property type="protein sequence ID" value="GLW62948.1"/>
    <property type="molecule type" value="Genomic_DNA"/>
</dbReference>
<feature type="transmembrane region" description="Helical" evidence="8">
    <location>
        <begin position="493"/>
        <end position="511"/>
    </location>
</feature>
<dbReference type="PANTHER" id="PTHR43337:SF1">
    <property type="entry name" value="XANTHINE_URACIL PERMEASE C887.17-RELATED"/>
    <property type="match status" value="1"/>
</dbReference>
<keyword evidence="6 8" id="KW-0472">Membrane</keyword>
<feature type="transmembrane region" description="Helical" evidence="8">
    <location>
        <begin position="258"/>
        <end position="276"/>
    </location>
</feature>
<evidence type="ECO:0000256" key="2">
    <source>
        <dbReference type="ARBA" id="ARBA00005697"/>
    </source>
</evidence>